<comment type="caution">
    <text evidence="1">The sequence shown here is derived from an EMBL/GenBank/DDBJ whole genome shotgun (WGS) entry which is preliminary data.</text>
</comment>
<dbReference type="RefSeq" id="WP_408165798.1">
    <property type="nucleotide sequence ID" value="NZ_JAQQFR010000002.1"/>
</dbReference>
<name>A0ABW8Z394_9BURK</name>
<dbReference type="Proteomes" id="UP001629214">
    <property type="component" value="Unassembled WGS sequence"/>
</dbReference>
<dbReference type="EMBL" id="JAQQFR010000002">
    <property type="protein sequence ID" value="MFL9877507.1"/>
    <property type="molecule type" value="Genomic_DNA"/>
</dbReference>
<gene>
    <name evidence="1" type="ORF">PQR63_03885</name>
</gene>
<keyword evidence="2" id="KW-1185">Reference proteome</keyword>
<dbReference type="PANTHER" id="PTHR43459:SF1">
    <property type="entry name" value="EG:BACN32G11.4 PROTEIN"/>
    <property type="match status" value="1"/>
</dbReference>
<dbReference type="PANTHER" id="PTHR43459">
    <property type="entry name" value="ENOYL-COA HYDRATASE"/>
    <property type="match status" value="1"/>
</dbReference>
<reference evidence="1 2" key="1">
    <citation type="journal article" date="2024" name="Chem. Sci.">
        <title>Discovery of megapolipeptins by genome mining of a Burkholderiales bacteria collection.</title>
        <authorList>
            <person name="Paulo B.S."/>
            <person name="Recchia M.J.J."/>
            <person name="Lee S."/>
            <person name="Fergusson C.H."/>
            <person name="Romanowski S.B."/>
            <person name="Hernandez A."/>
            <person name="Krull N."/>
            <person name="Liu D.Y."/>
            <person name="Cavanagh H."/>
            <person name="Bos A."/>
            <person name="Gray C.A."/>
            <person name="Murphy B.T."/>
            <person name="Linington R.G."/>
            <person name="Eustaquio A.S."/>
        </authorList>
    </citation>
    <scope>NUCLEOTIDE SEQUENCE [LARGE SCALE GENOMIC DNA]</scope>
    <source>
        <strain evidence="1 2">RL21-008-BIB-B</strain>
    </source>
</reference>
<organism evidence="1 2">
    <name type="scientific">Herbaspirillum rhizosphaerae</name>
    <dbReference type="NCBI Taxonomy" id="346179"/>
    <lineage>
        <taxon>Bacteria</taxon>
        <taxon>Pseudomonadati</taxon>
        <taxon>Pseudomonadota</taxon>
        <taxon>Betaproteobacteria</taxon>
        <taxon>Burkholderiales</taxon>
        <taxon>Oxalobacteraceae</taxon>
        <taxon>Herbaspirillum</taxon>
    </lineage>
</organism>
<proteinExistence type="predicted"/>
<sequence>MTAELKASRHDATLVLTFANPGQQNAFDGSVLASAIETLSKAERDDSVRAIVLTGADQCFCSGVEASKDLETQVVVLENLQNLIETMRSFPKPIIAAVEGVAIDAGFSLALASDLIVAGQNASFGISPAQIGTWAVGGASWFLPQRLPQQWVSEILLDAKPLGAARLHAAGLLNKLSADGTALDKALAWAEQLSTSLASAPTAFEQFKTLLGAASSTTLTESFSSERHRLLTKRPGTA</sequence>
<accession>A0ABW8Z394</accession>
<dbReference type="InterPro" id="IPR001753">
    <property type="entry name" value="Enoyl-CoA_hydra/iso"/>
</dbReference>
<evidence type="ECO:0000313" key="2">
    <source>
        <dbReference type="Proteomes" id="UP001629214"/>
    </source>
</evidence>
<dbReference type="Gene3D" id="3.90.226.10">
    <property type="entry name" value="2-enoyl-CoA Hydratase, Chain A, domain 1"/>
    <property type="match status" value="1"/>
</dbReference>
<dbReference type="CDD" id="cd06558">
    <property type="entry name" value="crotonase-like"/>
    <property type="match status" value="1"/>
</dbReference>
<dbReference type="InterPro" id="IPR029045">
    <property type="entry name" value="ClpP/crotonase-like_dom_sf"/>
</dbReference>
<dbReference type="Pfam" id="PF00378">
    <property type="entry name" value="ECH_1"/>
    <property type="match status" value="1"/>
</dbReference>
<protein>
    <submittedName>
        <fullName evidence="1">Enoyl-CoA hydratase-related protein</fullName>
    </submittedName>
</protein>
<evidence type="ECO:0000313" key="1">
    <source>
        <dbReference type="EMBL" id="MFL9877507.1"/>
    </source>
</evidence>
<dbReference type="SUPFAM" id="SSF52096">
    <property type="entry name" value="ClpP/crotonase"/>
    <property type="match status" value="1"/>
</dbReference>